<accession>A0A0S4LE85</accession>
<dbReference type="Pfam" id="PF16747">
    <property type="entry name" value="Adhesin_E"/>
    <property type="match status" value="1"/>
</dbReference>
<keyword evidence="3" id="KW-1185">Reference proteome</keyword>
<dbReference type="EMBL" id="CZQA01000008">
    <property type="protein sequence ID" value="CUS35937.1"/>
    <property type="molecule type" value="Genomic_DNA"/>
</dbReference>
<evidence type="ECO:0000313" key="3">
    <source>
        <dbReference type="Proteomes" id="UP000199032"/>
    </source>
</evidence>
<dbReference type="InterPro" id="IPR031939">
    <property type="entry name" value="Adhesin_E-like"/>
</dbReference>
<proteinExistence type="predicted"/>
<protein>
    <recommendedName>
        <fullName evidence="1">Surface-adhesin protein E-like domain-containing protein</fullName>
    </recommendedName>
</protein>
<evidence type="ECO:0000259" key="1">
    <source>
        <dbReference type="Pfam" id="PF16747"/>
    </source>
</evidence>
<reference evidence="2 3" key="1">
    <citation type="submission" date="2015-10" db="EMBL/GenBank/DDBJ databases">
        <authorList>
            <person name="Gilbert D.G."/>
        </authorList>
    </citation>
    <scope>NUCLEOTIDE SEQUENCE [LARGE SCALE GENOMIC DNA]</scope>
    <source>
        <strain evidence="2">COMA1</strain>
    </source>
</reference>
<name>A0A0S4LE85_9BACT</name>
<organism evidence="2 3">
    <name type="scientific">Candidatus Nitrospira nitrosa</name>
    <dbReference type="NCBI Taxonomy" id="1742972"/>
    <lineage>
        <taxon>Bacteria</taxon>
        <taxon>Pseudomonadati</taxon>
        <taxon>Nitrospirota</taxon>
        <taxon>Nitrospiria</taxon>
        <taxon>Nitrospirales</taxon>
        <taxon>Nitrospiraceae</taxon>
        <taxon>Nitrospira</taxon>
    </lineage>
</organism>
<dbReference type="AlphaFoldDB" id="A0A0S4LE85"/>
<dbReference type="Proteomes" id="UP000199032">
    <property type="component" value="Unassembled WGS sequence"/>
</dbReference>
<sequence>MPSTRRFFQTSPGIFLVLMALQVWGVGAVCAEWLLVDRNEKDAIYVDSESISRNGEIVRALVLDDLKAASTRGLSTFLSTRNQEEHDCSRERFRLVAIERFAGNMGTGHSIYKKSGESSWVPITRGTLAQSVWKFLCGKK</sequence>
<gene>
    <name evidence="2" type="ORF">COMA1_20534</name>
</gene>
<evidence type="ECO:0000313" key="2">
    <source>
        <dbReference type="EMBL" id="CUS35937.1"/>
    </source>
</evidence>
<feature type="domain" description="Surface-adhesin protein E-like" evidence="1">
    <location>
        <begin position="33"/>
        <end position="138"/>
    </location>
</feature>